<dbReference type="GO" id="GO:0016491">
    <property type="term" value="F:oxidoreductase activity"/>
    <property type="evidence" value="ECO:0007669"/>
    <property type="project" value="UniProtKB-KW"/>
</dbReference>
<organism evidence="7 8">
    <name type="scientific">Marinobacterium lutimaris</name>
    <dbReference type="NCBI Taxonomy" id="568106"/>
    <lineage>
        <taxon>Bacteria</taxon>
        <taxon>Pseudomonadati</taxon>
        <taxon>Pseudomonadota</taxon>
        <taxon>Gammaproteobacteria</taxon>
        <taxon>Oceanospirillales</taxon>
        <taxon>Oceanospirillaceae</taxon>
        <taxon>Marinobacterium</taxon>
    </lineage>
</organism>
<proteinExistence type="inferred from homology"/>
<name>A0A1H6C4K4_9GAMM</name>
<feature type="domain" description="Nitroreductase" evidence="6">
    <location>
        <begin position="10"/>
        <end position="199"/>
    </location>
</feature>
<keyword evidence="3" id="KW-0285">Flavoprotein</keyword>
<evidence type="ECO:0000259" key="6">
    <source>
        <dbReference type="Pfam" id="PF00881"/>
    </source>
</evidence>
<evidence type="ECO:0000256" key="1">
    <source>
        <dbReference type="ARBA" id="ARBA00001917"/>
    </source>
</evidence>
<evidence type="ECO:0000256" key="5">
    <source>
        <dbReference type="ARBA" id="ARBA00023002"/>
    </source>
</evidence>
<evidence type="ECO:0000313" key="8">
    <source>
        <dbReference type="Proteomes" id="UP000236745"/>
    </source>
</evidence>
<evidence type="ECO:0000256" key="3">
    <source>
        <dbReference type="ARBA" id="ARBA00022630"/>
    </source>
</evidence>
<accession>A0A1H6C4K4</accession>
<keyword evidence="5" id="KW-0560">Oxidoreductase</keyword>
<comment type="similarity">
    <text evidence="2">Belongs to the nitroreductase family.</text>
</comment>
<dbReference type="InterPro" id="IPR029479">
    <property type="entry name" value="Nitroreductase"/>
</dbReference>
<dbReference type="Proteomes" id="UP000236745">
    <property type="component" value="Unassembled WGS sequence"/>
</dbReference>
<dbReference type="RefSeq" id="WP_104003979.1">
    <property type="nucleotide sequence ID" value="NZ_FNVQ01000003.1"/>
</dbReference>
<dbReference type="OrthoDB" id="9784375at2"/>
<dbReference type="PANTHER" id="PTHR43673:SF2">
    <property type="entry name" value="NITROREDUCTASE"/>
    <property type="match status" value="1"/>
</dbReference>
<keyword evidence="4" id="KW-0288">FMN</keyword>
<evidence type="ECO:0000256" key="2">
    <source>
        <dbReference type="ARBA" id="ARBA00007118"/>
    </source>
</evidence>
<gene>
    <name evidence="7" type="ORF">SAMN05444390_103122</name>
</gene>
<dbReference type="PANTHER" id="PTHR43673">
    <property type="entry name" value="NAD(P)H NITROREDUCTASE YDGI-RELATED"/>
    <property type="match status" value="1"/>
</dbReference>
<keyword evidence="8" id="KW-1185">Reference proteome</keyword>
<dbReference type="Gene3D" id="3.40.109.10">
    <property type="entry name" value="NADH Oxidase"/>
    <property type="match status" value="1"/>
</dbReference>
<evidence type="ECO:0000256" key="4">
    <source>
        <dbReference type="ARBA" id="ARBA00022643"/>
    </source>
</evidence>
<dbReference type="InterPro" id="IPR000415">
    <property type="entry name" value="Nitroreductase-like"/>
</dbReference>
<sequence>MSTASFHELVRQRRSVRKYLPTPLSNDQLKEVLEDAQWSPSNCNIQPWQVHLVSGATKDKLSEALKAEHLAGRTSEDFWFDHAGYEGVYLERMMHMGQKRNEALNIARDDQARRDEEMLRQFEFFGAPHAALLFMPVFGDSVRTAGDLGMYGQTLLLSLTARGYAGIPQTLLGMHAGVIREVLGVPEEMKMLYGISFGHPDPEATGYSVNLGRAPISDNVRFYD</sequence>
<comment type="cofactor">
    <cofactor evidence="1">
        <name>FMN</name>
        <dbReference type="ChEBI" id="CHEBI:58210"/>
    </cofactor>
</comment>
<dbReference type="CDD" id="cd02136">
    <property type="entry name" value="PnbA_NfnB-like"/>
    <property type="match status" value="1"/>
</dbReference>
<dbReference type="EMBL" id="FNVQ01000003">
    <property type="protein sequence ID" value="SEG67286.1"/>
    <property type="molecule type" value="Genomic_DNA"/>
</dbReference>
<evidence type="ECO:0000313" key="7">
    <source>
        <dbReference type="EMBL" id="SEG67286.1"/>
    </source>
</evidence>
<dbReference type="SUPFAM" id="SSF55469">
    <property type="entry name" value="FMN-dependent nitroreductase-like"/>
    <property type="match status" value="1"/>
</dbReference>
<dbReference type="Pfam" id="PF00881">
    <property type="entry name" value="Nitroreductase"/>
    <property type="match status" value="1"/>
</dbReference>
<reference evidence="7 8" key="1">
    <citation type="submission" date="2016-10" db="EMBL/GenBank/DDBJ databases">
        <authorList>
            <person name="de Groot N.N."/>
        </authorList>
    </citation>
    <scope>NUCLEOTIDE SEQUENCE [LARGE SCALE GENOMIC DNA]</scope>
    <source>
        <strain evidence="7 8">DSM 22012</strain>
    </source>
</reference>
<dbReference type="AlphaFoldDB" id="A0A1H6C4K4"/>
<protein>
    <submittedName>
        <fullName evidence="7">Nitroreductase</fullName>
    </submittedName>
</protein>